<evidence type="ECO:0000313" key="4">
    <source>
        <dbReference type="Proteomes" id="UP000237441"/>
    </source>
</evidence>
<feature type="region of interest" description="Disordered" evidence="2">
    <location>
        <begin position="113"/>
        <end position="136"/>
    </location>
</feature>
<evidence type="ECO:0000256" key="2">
    <source>
        <dbReference type="SAM" id="MobiDB-lite"/>
    </source>
</evidence>
<dbReference type="AlphaFoldDB" id="A0A2S7YAE5"/>
<proteinExistence type="predicted"/>
<dbReference type="Proteomes" id="UP000237441">
    <property type="component" value="Unassembled WGS sequence"/>
</dbReference>
<sequence>MGLVSTGLHRQRSCSSTNLFSSVFSFFFFSNISRLDMFGATAHSRDNLDTVDRLVKGFDECHAKLRSLNKSAGQVDEIAKSDTAITRRHHDTKIKPEDISEKAMHIQTQFDVTQRTINDRPSPPYANSPQRSKETLQGEDGIKAFACMLHDEEFSLQLLQHLGPEMACMLDSAIERQRMMEDSARYEAYRALNADLAASRASEASLIAEIDHLRVVHRAMEDTNRAISAELSESRAHESSLLTELNGLRAAFAGLNADLFESRVSESNLFSELVDLRAAHQATEASQRQKVADLYAAQSAAQRELSALHESTAVDRDELAVLRDEMEAMEAEMSRLRADGAIVDAELSRLRADSVAMDAEMNRLRTECAAVQAENSCMQNRLADQHTTEASLKEQIAKLIAEREEMKADLHAFQSQNSSLNACLNDRNAAIDCLRREVDEHKKARLFTQSLLVHLSGFPPEGKHWEDLSYSLKLSRQTDCEPTAASWQWLQAWDDDAQPPEMHRSATAALCCACVCLHNWMDNHRRARDHLQSLVNRLETATELPVGLCHTVLFAILDVAQQQQQRPLRFDLALLLCQASQLIASKCHSERRREAAGKVRAFVSRDCADGSLLDALLDGWDNDDLANRVPFCAPTLAQEGRIVYVQSVDSLLFVSRERLRLRWISVRKIDWTKSGRDTIHVRSGDASQKVKFGQVGVELYKALLHL</sequence>
<dbReference type="OrthoDB" id="10255522at2759"/>
<dbReference type="Gene3D" id="6.10.250.3110">
    <property type="match status" value="1"/>
</dbReference>
<feature type="coiled-coil region" evidence="1">
    <location>
        <begin position="319"/>
        <end position="444"/>
    </location>
</feature>
<name>A0A2S7YAE5_BEABA</name>
<evidence type="ECO:0000256" key="1">
    <source>
        <dbReference type="SAM" id="Coils"/>
    </source>
</evidence>
<organism evidence="3 4">
    <name type="scientific">Beauveria bassiana</name>
    <name type="common">White muscardine disease fungus</name>
    <name type="synonym">Tritirachium shiotae</name>
    <dbReference type="NCBI Taxonomy" id="176275"/>
    <lineage>
        <taxon>Eukaryota</taxon>
        <taxon>Fungi</taxon>
        <taxon>Dikarya</taxon>
        <taxon>Ascomycota</taxon>
        <taxon>Pezizomycotina</taxon>
        <taxon>Sordariomycetes</taxon>
        <taxon>Hypocreomycetidae</taxon>
        <taxon>Hypocreales</taxon>
        <taxon>Cordycipitaceae</taxon>
        <taxon>Beauveria</taxon>
    </lineage>
</organism>
<gene>
    <name evidence="3" type="ORF">BB8028_0004g00470</name>
</gene>
<evidence type="ECO:0000313" key="3">
    <source>
        <dbReference type="EMBL" id="PQK13115.1"/>
    </source>
</evidence>
<dbReference type="EMBL" id="JRHA01000004">
    <property type="protein sequence ID" value="PQK13115.1"/>
    <property type="molecule type" value="Genomic_DNA"/>
</dbReference>
<reference evidence="3 4" key="1">
    <citation type="submission" date="2016-07" db="EMBL/GenBank/DDBJ databases">
        <title>Comparative genomics of the entomopathogenic fungus Beauveria bassiana.</title>
        <authorList>
            <person name="Valero Jimenez C.A."/>
            <person name="Zwaan B.J."/>
            <person name="Van Kan J.A."/>
            <person name="Takken W."/>
            <person name="Debets A.J."/>
            <person name="Schoustra S.E."/>
            <person name="Koenraadt C.J."/>
        </authorList>
    </citation>
    <scope>NUCLEOTIDE SEQUENCE [LARGE SCALE GENOMIC DNA]</scope>
    <source>
        <strain evidence="3 4">ARSEF 8028</strain>
    </source>
</reference>
<comment type="caution">
    <text evidence="3">The sequence shown here is derived from an EMBL/GenBank/DDBJ whole genome shotgun (WGS) entry which is preliminary data.</text>
</comment>
<keyword evidence="1" id="KW-0175">Coiled coil</keyword>
<protein>
    <submittedName>
        <fullName evidence="3">Uncharacterized protein</fullName>
    </submittedName>
</protein>
<accession>A0A2S7YAE5</accession>